<dbReference type="Pfam" id="PF13180">
    <property type="entry name" value="PDZ_2"/>
    <property type="match status" value="1"/>
</dbReference>
<comment type="caution">
    <text evidence="2">The sequence shown here is derived from an EMBL/GenBank/DDBJ whole genome shotgun (WGS) entry which is preliminary data.</text>
</comment>
<dbReference type="Gene3D" id="2.30.42.10">
    <property type="match status" value="1"/>
</dbReference>
<proteinExistence type="predicted"/>
<dbReference type="InterPro" id="IPR001478">
    <property type="entry name" value="PDZ"/>
</dbReference>
<dbReference type="EMBL" id="JAVDPW010000004">
    <property type="protein sequence ID" value="MDR6290269.1"/>
    <property type="molecule type" value="Genomic_DNA"/>
</dbReference>
<evidence type="ECO:0000313" key="3">
    <source>
        <dbReference type="Proteomes" id="UP001262410"/>
    </source>
</evidence>
<gene>
    <name evidence="2" type="ORF">E9232_002790</name>
</gene>
<sequence length="326" mass="34384">MADGPDDWEVPVRAQPQPDDYVFDLDQALDAVVGLTARVPPDAFTAGTLGTERSGNGVVIRDDGIVLTIGYLVTEAEEVWLTTNRGRAVPGHVLGYDQTTGFGLVQALGPLGVPALRPGYGRAAPPGTEIVVAGAGGRGRSLAGQIVARQEFAGYWEYLLDEAIFTAPAHPHWGGTAVIGPAGDLLGIGSLQIQHQAEGGRVLPLNMVVPIDLLEPIFDDLMTLGRADQPPRPWLGLFATDAEGRVVVVGFAGNGPARRAELREGDAVLAVDGVEIADLAGFFRAVWALGEAGVEVPLTLDREGDVFDVRIRSADRARALKAAKLH</sequence>
<dbReference type="InterPro" id="IPR036034">
    <property type="entry name" value="PDZ_sf"/>
</dbReference>
<dbReference type="InterPro" id="IPR001940">
    <property type="entry name" value="Peptidase_S1C"/>
</dbReference>
<dbReference type="RefSeq" id="WP_309794740.1">
    <property type="nucleotide sequence ID" value="NZ_JAVDPW010000004.1"/>
</dbReference>
<dbReference type="Gene3D" id="2.40.10.120">
    <property type="match status" value="1"/>
</dbReference>
<feature type="domain" description="PDZ" evidence="1">
    <location>
        <begin position="221"/>
        <end position="304"/>
    </location>
</feature>
<dbReference type="Proteomes" id="UP001262410">
    <property type="component" value="Unassembled WGS sequence"/>
</dbReference>
<evidence type="ECO:0000313" key="2">
    <source>
        <dbReference type="EMBL" id="MDR6290269.1"/>
    </source>
</evidence>
<reference evidence="2 3" key="1">
    <citation type="submission" date="2023-07" db="EMBL/GenBank/DDBJ databases">
        <title>Sorghum-associated microbial communities from plants grown in Nebraska, USA.</title>
        <authorList>
            <person name="Schachtman D."/>
        </authorList>
    </citation>
    <scope>NUCLEOTIDE SEQUENCE [LARGE SCALE GENOMIC DNA]</scope>
    <source>
        <strain evidence="2 3">584</strain>
    </source>
</reference>
<organism evidence="2 3">
    <name type="scientific">Inquilinus ginsengisoli</name>
    <dbReference type="NCBI Taxonomy" id="363840"/>
    <lineage>
        <taxon>Bacteria</taxon>
        <taxon>Pseudomonadati</taxon>
        <taxon>Pseudomonadota</taxon>
        <taxon>Alphaproteobacteria</taxon>
        <taxon>Rhodospirillales</taxon>
        <taxon>Rhodospirillaceae</taxon>
        <taxon>Inquilinus</taxon>
    </lineage>
</organism>
<name>A0ABU1JRT0_9PROT</name>
<dbReference type="InterPro" id="IPR009003">
    <property type="entry name" value="Peptidase_S1_PA"/>
</dbReference>
<dbReference type="PRINTS" id="PR00834">
    <property type="entry name" value="PROTEASES2C"/>
</dbReference>
<dbReference type="SUPFAM" id="SSF50156">
    <property type="entry name" value="PDZ domain-like"/>
    <property type="match status" value="1"/>
</dbReference>
<dbReference type="PROSITE" id="PS50106">
    <property type="entry name" value="PDZ"/>
    <property type="match status" value="1"/>
</dbReference>
<dbReference type="Pfam" id="PF13365">
    <property type="entry name" value="Trypsin_2"/>
    <property type="match status" value="1"/>
</dbReference>
<dbReference type="SUPFAM" id="SSF50494">
    <property type="entry name" value="Trypsin-like serine proteases"/>
    <property type="match status" value="1"/>
</dbReference>
<keyword evidence="2" id="KW-0645">Protease</keyword>
<evidence type="ECO:0000259" key="1">
    <source>
        <dbReference type="PROSITE" id="PS50106"/>
    </source>
</evidence>
<protein>
    <submittedName>
        <fullName evidence="2">S1-C subfamily serine protease</fullName>
    </submittedName>
</protein>
<keyword evidence="3" id="KW-1185">Reference proteome</keyword>
<accession>A0ABU1JRT0</accession>
<dbReference type="GO" id="GO:0008233">
    <property type="term" value="F:peptidase activity"/>
    <property type="evidence" value="ECO:0007669"/>
    <property type="project" value="UniProtKB-KW"/>
</dbReference>
<keyword evidence="2" id="KW-0378">Hydrolase</keyword>
<dbReference type="GO" id="GO:0006508">
    <property type="term" value="P:proteolysis"/>
    <property type="evidence" value="ECO:0007669"/>
    <property type="project" value="UniProtKB-KW"/>
</dbReference>